<keyword evidence="1" id="KW-0614">Plasmid</keyword>
<reference evidence="1 2" key="1">
    <citation type="journal article" date="2014" name="J. Biotechnol.">
        <title>Complete genome sequence of the actinobacterium Amycolatopsis japonica MG417-CF17(T) (=DSM 44213T) producing (S,S)-N,N'-ethylenediaminedisuccinic acid.</title>
        <authorList>
            <person name="Stegmann E."/>
            <person name="Albersmeier A."/>
            <person name="Spohn M."/>
            <person name="Gert H."/>
            <person name="Weber T."/>
            <person name="Wohlleben W."/>
            <person name="Kalinowski J."/>
            <person name="Ruckert C."/>
        </authorList>
    </citation>
    <scope>NUCLEOTIDE SEQUENCE [LARGE SCALE GENOMIC DNA]</scope>
    <source>
        <strain evidence="2">MG417-CF17 (DSM 44213)</strain>
        <plasmid evidence="1">pAmyja1</plasmid>
    </source>
</reference>
<name>A0A075VAF1_9PSEU</name>
<dbReference type="EMBL" id="CP008954">
    <property type="protein sequence ID" value="AIG81316.1"/>
    <property type="molecule type" value="Genomic_DNA"/>
</dbReference>
<organism evidence="1 2">
    <name type="scientific">Amycolatopsis japonica</name>
    <dbReference type="NCBI Taxonomy" id="208439"/>
    <lineage>
        <taxon>Bacteria</taxon>
        <taxon>Bacillati</taxon>
        <taxon>Actinomycetota</taxon>
        <taxon>Actinomycetes</taxon>
        <taxon>Pseudonocardiales</taxon>
        <taxon>Pseudonocardiaceae</taxon>
        <taxon>Amycolatopsis</taxon>
        <taxon>Amycolatopsis japonica group</taxon>
    </lineage>
</organism>
<keyword evidence="2" id="KW-1185">Reference proteome</keyword>
<protein>
    <submittedName>
        <fullName evidence="1">Uncharacterized protein</fullName>
    </submittedName>
</protein>
<dbReference type="RefSeq" id="WP_040133691.1">
    <property type="nucleotide sequence ID" value="NZ_CP008954.1"/>
</dbReference>
<evidence type="ECO:0000313" key="1">
    <source>
        <dbReference type="EMBL" id="AIG81316.1"/>
    </source>
</evidence>
<dbReference type="HOGENOM" id="CLU_1599286_0_0_11"/>
<gene>
    <name evidence="1" type="ORF">AJAP_42745</name>
</gene>
<dbReference type="Proteomes" id="UP000028492">
    <property type="component" value="Plasmid pAmyja1"/>
</dbReference>
<dbReference type="KEGG" id="aja:AJAP_42745"/>
<evidence type="ECO:0000313" key="2">
    <source>
        <dbReference type="Proteomes" id="UP000028492"/>
    </source>
</evidence>
<dbReference type="AlphaFoldDB" id="A0A075VAF1"/>
<accession>A0A075VAF1</accession>
<proteinExistence type="predicted"/>
<sequence>MYAEISKRDVDPNQYSDLWKVTGDFGPKGNTLYVPAWDLADLHEFVATQHPNTPKYTAKRYTWAEEERVTHITVTSEGKTRRCAYDEVIGVEITCDSYGDAVGDYVKLWQLAAFLGHPEEDDETPLNLDALIGTDPVDTKGWSRLFMHGNYGDAANLHIVNIDTRP</sequence>
<geneLocation type="plasmid" evidence="1 2">
    <name>pAmyja1</name>
</geneLocation>